<sequence length="266" mass="31289">MDDYETFRETHLWLNPNAAVKNMEDIIMTKVLVMMGIRNFHNIWRGSKRGTLSLARALNARENSSNYTIMSNRHKSIIEALKNVVPQTSRRICVLYFYKNFAANYHGAWFHYIFCIAANTYSSFVYLKAMDKIKKKEHVVYHWLRDSEPLEHWARFKFDTNLKFDDNTNNFAESFNNAITKLKGKPMSTMLEDIGKVVGAKFIERMHLVGRERSHHLLKKKKLTLIEEEFRNYLSVVHTGKGDFDVVEGCINFTVKLRDQFCNCKR</sequence>
<dbReference type="Proteomes" id="UP001153076">
    <property type="component" value="Unassembled WGS sequence"/>
</dbReference>
<proteinExistence type="predicted"/>
<keyword evidence="1" id="KW-1133">Transmembrane helix</keyword>
<dbReference type="PANTHER" id="PTHR31973:SF197">
    <property type="entry name" value="SWIM-TYPE DOMAIN-CONTAINING PROTEIN"/>
    <property type="match status" value="1"/>
</dbReference>
<name>A0A9Q1K5Q6_9CARY</name>
<keyword evidence="1" id="KW-0812">Transmembrane</keyword>
<feature type="transmembrane region" description="Helical" evidence="1">
    <location>
        <begin position="109"/>
        <end position="127"/>
    </location>
</feature>
<dbReference type="PANTHER" id="PTHR31973">
    <property type="entry name" value="POLYPROTEIN, PUTATIVE-RELATED"/>
    <property type="match status" value="1"/>
</dbReference>
<dbReference type="EMBL" id="JAKOGI010000306">
    <property type="protein sequence ID" value="KAJ8437329.1"/>
    <property type="molecule type" value="Genomic_DNA"/>
</dbReference>
<gene>
    <name evidence="2" type="ORF">Cgig2_015060</name>
</gene>
<dbReference type="OrthoDB" id="1937322at2759"/>
<keyword evidence="3" id="KW-1185">Reference proteome</keyword>
<dbReference type="AlphaFoldDB" id="A0A9Q1K5Q6"/>
<reference evidence="2" key="1">
    <citation type="submission" date="2022-04" db="EMBL/GenBank/DDBJ databases">
        <title>Carnegiea gigantea Genome sequencing and assembly v2.</title>
        <authorList>
            <person name="Copetti D."/>
            <person name="Sanderson M.J."/>
            <person name="Burquez A."/>
            <person name="Wojciechowski M.F."/>
        </authorList>
    </citation>
    <scope>NUCLEOTIDE SEQUENCE</scope>
    <source>
        <strain evidence="2">SGP5-SGP5p</strain>
        <tissue evidence="2">Aerial part</tissue>
    </source>
</reference>
<evidence type="ECO:0000313" key="3">
    <source>
        <dbReference type="Proteomes" id="UP001153076"/>
    </source>
</evidence>
<comment type="caution">
    <text evidence="2">The sequence shown here is derived from an EMBL/GenBank/DDBJ whole genome shotgun (WGS) entry which is preliminary data.</text>
</comment>
<evidence type="ECO:0000256" key="1">
    <source>
        <dbReference type="SAM" id="Phobius"/>
    </source>
</evidence>
<protein>
    <submittedName>
        <fullName evidence="2">Uncharacterized protein</fullName>
    </submittedName>
</protein>
<accession>A0A9Q1K5Q6</accession>
<evidence type="ECO:0000313" key="2">
    <source>
        <dbReference type="EMBL" id="KAJ8437329.1"/>
    </source>
</evidence>
<organism evidence="2 3">
    <name type="scientific">Carnegiea gigantea</name>
    <dbReference type="NCBI Taxonomy" id="171969"/>
    <lineage>
        <taxon>Eukaryota</taxon>
        <taxon>Viridiplantae</taxon>
        <taxon>Streptophyta</taxon>
        <taxon>Embryophyta</taxon>
        <taxon>Tracheophyta</taxon>
        <taxon>Spermatophyta</taxon>
        <taxon>Magnoliopsida</taxon>
        <taxon>eudicotyledons</taxon>
        <taxon>Gunneridae</taxon>
        <taxon>Pentapetalae</taxon>
        <taxon>Caryophyllales</taxon>
        <taxon>Cactineae</taxon>
        <taxon>Cactaceae</taxon>
        <taxon>Cactoideae</taxon>
        <taxon>Echinocereeae</taxon>
        <taxon>Carnegiea</taxon>
    </lineage>
</organism>
<keyword evidence="1" id="KW-0472">Membrane</keyword>